<dbReference type="PANTHER" id="PTHR31465:SF35">
    <property type="entry name" value="RTA1 DOMAIN PROTEIN-RELATED"/>
    <property type="match status" value="1"/>
</dbReference>
<organism evidence="6 7">
    <name type="scientific">Colletotrichum noveboracense</name>
    <dbReference type="NCBI Taxonomy" id="2664923"/>
    <lineage>
        <taxon>Eukaryota</taxon>
        <taxon>Fungi</taxon>
        <taxon>Dikarya</taxon>
        <taxon>Ascomycota</taxon>
        <taxon>Pezizomycotina</taxon>
        <taxon>Sordariomycetes</taxon>
        <taxon>Hypocreomycetidae</taxon>
        <taxon>Glomerellales</taxon>
        <taxon>Glomerellaceae</taxon>
        <taxon>Colletotrichum</taxon>
        <taxon>Colletotrichum gloeosporioides species complex</taxon>
    </lineage>
</organism>
<dbReference type="EMBL" id="CAMGZC010000097">
    <property type="protein sequence ID" value="CAI0643275.1"/>
    <property type="molecule type" value="Genomic_DNA"/>
</dbReference>
<evidence type="ECO:0008006" key="8">
    <source>
        <dbReference type="Google" id="ProtNLM"/>
    </source>
</evidence>
<feature type="transmembrane region" description="Helical" evidence="5">
    <location>
        <begin position="125"/>
        <end position="143"/>
    </location>
</feature>
<evidence type="ECO:0000256" key="4">
    <source>
        <dbReference type="ARBA" id="ARBA00023136"/>
    </source>
</evidence>
<evidence type="ECO:0000313" key="7">
    <source>
        <dbReference type="Proteomes" id="UP001152533"/>
    </source>
</evidence>
<feature type="transmembrane region" description="Helical" evidence="5">
    <location>
        <begin position="23"/>
        <end position="45"/>
    </location>
</feature>
<comment type="subcellular location">
    <subcellularLocation>
        <location evidence="1">Membrane</location>
        <topology evidence="1">Multi-pass membrane protein</topology>
    </subcellularLocation>
</comment>
<evidence type="ECO:0000256" key="1">
    <source>
        <dbReference type="ARBA" id="ARBA00004141"/>
    </source>
</evidence>
<dbReference type="PANTHER" id="PTHR31465">
    <property type="entry name" value="PROTEIN RTA1-RELATED"/>
    <property type="match status" value="1"/>
</dbReference>
<proteinExistence type="predicted"/>
<reference evidence="6" key="1">
    <citation type="submission" date="2022-08" db="EMBL/GenBank/DDBJ databases">
        <authorList>
            <person name="Giroux E."/>
            <person name="Giroux E."/>
        </authorList>
    </citation>
    <scope>NUCLEOTIDE SEQUENCE</scope>
    <source>
        <strain evidence="6">H1091258</strain>
    </source>
</reference>
<dbReference type="Pfam" id="PF04479">
    <property type="entry name" value="RTA1"/>
    <property type="match status" value="1"/>
</dbReference>
<accession>A0A9W4WBQ2</accession>
<name>A0A9W4WBQ2_9PEZI</name>
<feature type="transmembrane region" description="Helical" evidence="5">
    <location>
        <begin position="91"/>
        <end position="113"/>
    </location>
</feature>
<feature type="transmembrane region" description="Helical" evidence="5">
    <location>
        <begin position="163"/>
        <end position="185"/>
    </location>
</feature>
<keyword evidence="7" id="KW-1185">Reference proteome</keyword>
<evidence type="ECO:0000256" key="5">
    <source>
        <dbReference type="SAM" id="Phobius"/>
    </source>
</evidence>
<dbReference type="InterPro" id="IPR007568">
    <property type="entry name" value="RTA1"/>
</dbReference>
<keyword evidence="4 5" id="KW-0472">Membrane</keyword>
<evidence type="ECO:0000256" key="2">
    <source>
        <dbReference type="ARBA" id="ARBA00022692"/>
    </source>
</evidence>
<protein>
    <recommendedName>
        <fullName evidence="8">RTA1 like protein</fullName>
    </recommendedName>
</protein>
<keyword evidence="3 5" id="KW-1133">Transmembrane helix</keyword>
<feature type="transmembrane region" description="Helical" evidence="5">
    <location>
        <begin position="246"/>
        <end position="264"/>
    </location>
</feature>
<dbReference type="Proteomes" id="UP001152533">
    <property type="component" value="Unassembled WGS sequence"/>
</dbReference>
<dbReference type="GO" id="GO:0016020">
    <property type="term" value="C:membrane"/>
    <property type="evidence" value="ECO:0007669"/>
    <property type="project" value="UniProtKB-SubCell"/>
</dbReference>
<gene>
    <name evidence="6" type="ORF">CGXH109_LOCUS23835</name>
</gene>
<sequence length="317" mass="35070">MASTLHRRDSEVMASLYLYDPSMAAACVFIVLFSFTLAAHTILCYKKQTRYFIPFIVGIVCEVLGYVSRAISAAQTPNWQVMPYALQSLMLLIAPSLLAASIYGMLGRLIILANGRDYSPVRPEILTKVFITSDILSILVQSGGGGILTKAKSPSKIQLGENVIIVGLFIQLIGFALFIAVTGVFHRRISKESRIRGQRLRNAVSWDKFLWILYGVSVLVLVRSLFRVIQYIEGYDGYLQTTEVFLYNFDATLIFLVTFILAAFHPSKVMTADDDGNIVSPDGSHELRSFVSLGTYSAQDLSVSLAPKDNARGSYGH</sequence>
<feature type="transmembrane region" description="Helical" evidence="5">
    <location>
        <begin position="52"/>
        <end position="71"/>
    </location>
</feature>
<feature type="transmembrane region" description="Helical" evidence="5">
    <location>
        <begin position="206"/>
        <end position="226"/>
    </location>
</feature>
<dbReference type="AlphaFoldDB" id="A0A9W4WBQ2"/>
<keyword evidence="2 5" id="KW-0812">Transmembrane</keyword>
<evidence type="ECO:0000256" key="3">
    <source>
        <dbReference type="ARBA" id="ARBA00022989"/>
    </source>
</evidence>
<evidence type="ECO:0000313" key="6">
    <source>
        <dbReference type="EMBL" id="CAI0643275.1"/>
    </source>
</evidence>
<comment type="caution">
    <text evidence="6">The sequence shown here is derived from an EMBL/GenBank/DDBJ whole genome shotgun (WGS) entry which is preliminary data.</text>
</comment>